<dbReference type="Pfam" id="PF00589">
    <property type="entry name" value="Phage_integrase"/>
    <property type="match status" value="1"/>
</dbReference>
<dbReference type="Pfam" id="PF14659">
    <property type="entry name" value="Phage_int_SAM_3"/>
    <property type="match status" value="1"/>
</dbReference>
<feature type="region of interest" description="Disordered" evidence="5">
    <location>
        <begin position="408"/>
        <end position="437"/>
    </location>
</feature>
<gene>
    <name evidence="8" type="ORF">FHR37_002829</name>
</gene>
<keyword evidence="2 4" id="KW-0238">DNA-binding</keyword>
<feature type="domain" description="Tyr recombinase" evidence="6">
    <location>
        <begin position="208"/>
        <end position="410"/>
    </location>
</feature>
<evidence type="ECO:0000313" key="8">
    <source>
        <dbReference type="EMBL" id="NYH83978.1"/>
    </source>
</evidence>
<evidence type="ECO:0000256" key="2">
    <source>
        <dbReference type="ARBA" id="ARBA00023125"/>
    </source>
</evidence>
<dbReference type="SUPFAM" id="SSF56349">
    <property type="entry name" value="DNA breaking-rejoining enzymes"/>
    <property type="match status" value="1"/>
</dbReference>
<dbReference type="InterPro" id="IPR013762">
    <property type="entry name" value="Integrase-like_cat_sf"/>
</dbReference>
<evidence type="ECO:0000256" key="1">
    <source>
        <dbReference type="ARBA" id="ARBA00022908"/>
    </source>
</evidence>
<name>A0ABX2S2X6_9ACTN</name>
<dbReference type="InterPro" id="IPR011010">
    <property type="entry name" value="DNA_brk_join_enz"/>
</dbReference>
<evidence type="ECO:0000313" key="9">
    <source>
        <dbReference type="Proteomes" id="UP000533017"/>
    </source>
</evidence>
<comment type="caution">
    <text evidence="8">The sequence shown here is derived from an EMBL/GenBank/DDBJ whole genome shotgun (WGS) entry which is preliminary data.</text>
</comment>
<keyword evidence="3" id="KW-0233">DNA recombination</keyword>
<sequence length="437" mass="49005">MARSGRRRQRHRGEIEERPSGNLRVKVYVGTDPLTKRRRYLTESIPAGPRAYEQAEKALTRLQNQVDEQRHPRTSATVNQLIDKWLTDVVDVATSTRTTYEGNIRKHIRPILGPLQVGRVNAEVIDSFYAELRRCRDHCNGRRRTEHRTDRPHECDARCGKHKCRGLAPSSRRQIHWILSGMFTAAMRWRWIAVNPIDQTEAPAQPAPNPTPPSTEEAARLVEEAWNRDPDWGTFVWLAMALGARRGELCALRWSDIDLTNGLVFLQRALTRDLAGELVEKSTKTHQHRRVVLDPETVEVLAEHRTRCQAHAQLVGEPLAGDGYVFSPEPGGCTPPAPASISQRYERMAASLRIRTTLHKLRHYSATELIAAGVDVRTIAGRLGHGGGGATTLRVYAAWVSEADQRAAKSLAGRMPPRPRRRANTDLGVNLPAPPSA</sequence>
<evidence type="ECO:0000256" key="3">
    <source>
        <dbReference type="ARBA" id="ARBA00023172"/>
    </source>
</evidence>
<feature type="domain" description="Core-binding (CB)" evidence="7">
    <location>
        <begin position="76"/>
        <end position="187"/>
    </location>
</feature>
<dbReference type="Gene3D" id="1.10.150.130">
    <property type="match status" value="1"/>
</dbReference>
<dbReference type="Proteomes" id="UP000533017">
    <property type="component" value="Unassembled WGS sequence"/>
</dbReference>
<dbReference type="CDD" id="cd01189">
    <property type="entry name" value="INT_ICEBs1_C_like"/>
    <property type="match status" value="1"/>
</dbReference>
<evidence type="ECO:0000256" key="4">
    <source>
        <dbReference type="PROSITE-ProRule" id="PRU01248"/>
    </source>
</evidence>
<dbReference type="InterPro" id="IPR004107">
    <property type="entry name" value="Integrase_SAM-like_N"/>
</dbReference>
<dbReference type="InterPro" id="IPR002104">
    <property type="entry name" value="Integrase_catalytic"/>
</dbReference>
<dbReference type="PANTHER" id="PTHR30349">
    <property type="entry name" value="PHAGE INTEGRASE-RELATED"/>
    <property type="match status" value="1"/>
</dbReference>
<dbReference type="PANTHER" id="PTHR30349:SF91">
    <property type="entry name" value="INTA PROTEIN"/>
    <property type="match status" value="1"/>
</dbReference>
<dbReference type="PROSITE" id="PS51900">
    <property type="entry name" value="CB"/>
    <property type="match status" value="1"/>
</dbReference>
<dbReference type="PROSITE" id="PS51898">
    <property type="entry name" value="TYR_RECOMBINASE"/>
    <property type="match status" value="1"/>
</dbReference>
<organism evidence="8 9">
    <name type="scientific">Actinopolymorpha cephalotaxi</name>
    <dbReference type="NCBI Taxonomy" id="504797"/>
    <lineage>
        <taxon>Bacteria</taxon>
        <taxon>Bacillati</taxon>
        <taxon>Actinomycetota</taxon>
        <taxon>Actinomycetes</taxon>
        <taxon>Propionibacteriales</taxon>
        <taxon>Actinopolymorphaceae</taxon>
        <taxon>Actinopolymorpha</taxon>
    </lineage>
</organism>
<dbReference type="InterPro" id="IPR044068">
    <property type="entry name" value="CB"/>
</dbReference>
<keyword evidence="9" id="KW-1185">Reference proteome</keyword>
<evidence type="ECO:0000256" key="5">
    <source>
        <dbReference type="SAM" id="MobiDB-lite"/>
    </source>
</evidence>
<dbReference type="Gene3D" id="1.10.443.10">
    <property type="entry name" value="Intergrase catalytic core"/>
    <property type="match status" value="1"/>
</dbReference>
<dbReference type="InterPro" id="IPR050090">
    <property type="entry name" value="Tyrosine_recombinase_XerCD"/>
</dbReference>
<reference evidence="8 9" key="1">
    <citation type="submission" date="2020-07" db="EMBL/GenBank/DDBJ databases">
        <title>Sequencing the genomes of 1000 actinobacteria strains.</title>
        <authorList>
            <person name="Klenk H.-P."/>
        </authorList>
    </citation>
    <scope>NUCLEOTIDE SEQUENCE [LARGE SCALE GENOMIC DNA]</scope>
    <source>
        <strain evidence="8 9">DSM 45117</strain>
    </source>
</reference>
<evidence type="ECO:0000259" key="7">
    <source>
        <dbReference type="PROSITE" id="PS51900"/>
    </source>
</evidence>
<accession>A0ABX2S2X6</accession>
<dbReference type="RefSeq" id="WP_179771003.1">
    <property type="nucleotide sequence ID" value="NZ_JACBZA010000001.1"/>
</dbReference>
<protein>
    <submittedName>
        <fullName evidence="8">Integrase</fullName>
    </submittedName>
</protein>
<evidence type="ECO:0000259" key="6">
    <source>
        <dbReference type="PROSITE" id="PS51898"/>
    </source>
</evidence>
<dbReference type="InterPro" id="IPR010998">
    <property type="entry name" value="Integrase_recombinase_N"/>
</dbReference>
<dbReference type="EMBL" id="JACBZA010000001">
    <property type="protein sequence ID" value="NYH83978.1"/>
    <property type="molecule type" value="Genomic_DNA"/>
</dbReference>
<proteinExistence type="predicted"/>
<keyword evidence="1" id="KW-0229">DNA integration</keyword>